<feature type="transmembrane region" description="Helical" evidence="1">
    <location>
        <begin position="12"/>
        <end position="34"/>
    </location>
</feature>
<dbReference type="EMBL" id="UINC01001545">
    <property type="protein sequence ID" value="SUZ83306.1"/>
    <property type="molecule type" value="Genomic_DNA"/>
</dbReference>
<accession>A0A381QV59</accession>
<evidence type="ECO:0008006" key="3">
    <source>
        <dbReference type="Google" id="ProtNLM"/>
    </source>
</evidence>
<dbReference type="GO" id="GO:0005886">
    <property type="term" value="C:plasma membrane"/>
    <property type="evidence" value="ECO:0007669"/>
    <property type="project" value="InterPro"/>
</dbReference>
<keyword evidence="1" id="KW-0812">Transmembrane</keyword>
<dbReference type="Gene3D" id="1.10.1760.20">
    <property type="match status" value="1"/>
</dbReference>
<dbReference type="PIRSF" id="PIRSF016661">
    <property type="entry name" value="BioY"/>
    <property type="match status" value="1"/>
</dbReference>
<name>A0A381QV59_9ZZZZ</name>
<dbReference type="Pfam" id="PF02632">
    <property type="entry name" value="BioY"/>
    <property type="match status" value="1"/>
</dbReference>
<feature type="transmembrane region" description="Helical" evidence="1">
    <location>
        <begin position="88"/>
        <end position="110"/>
    </location>
</feature>
<dbReference type="PANTHER" id="PTHR34295">
    <property type="entry name" value="BIOTIN TRANSPORTER BIOY"/>
    <property type="match status" value="1"/>
</dbReference>
<dbReference type="AlphaFoldDB" id="A0A381QV59"/>
<proteinExistence type="predicted"/>
<keyword evidence="1" id="KW-0472">Membrane</keyword>
<organism evidence="2">
    <name type="scientific">marine metagenome</name>
    <dbReference type="NCBI Taxonomy" id="408172"/>
    <lineage>
        <taxon>unclassified sequences</taxon>
        <taxon>metagenomes</taxon>
        <taxon>ecological metagenomes</taxon>
    </lineage>
</organism>
<dbReference type="GO" id="GO:0015225">
    <property type="term" value="F:biotin transmembrane transporter activity"/>
    <property type="evidence" value="ECO:0007669"/>
    <property type="project" value="InterPro"/>
</dbReference>
<sequence length="181" mass="20247">MELIKNLKEVSLVKNLFLAVLGTIVLAISAKVKIPFYPVPMTMQTFVVLLLGVSFGWRLGLFTITLYLIEGIAGLPVFAGTPEKGVGIVYFIGPTMGYLVGFVVAVYLTGLFKFKNNFIINFIKLVFAVSMIYLFGMLWLAKFTGWDKVFMAGAQPFLLAEFFKILLLTILIPKISKFRKL</sequence>
<evidence type="ECO:0000256" key="1">
    <source>
        <dbReference type="SAM" id="Phobius"/>
    </source>
</evidence>
<reference evidence="2" key="1">
    <citation type="submission" date="2018-05" db="EMBL/GenBank/DDBJ databases">
        <authorList>
            <person name="Lanie J.A."/>
            <person name="Ng W.-L."/>
            <person name="Kazmierczak K.M."/>
            <person name="Andrzejewski T.M."/>
            <person name="Davidsen T.M."/>
            <person name="Wayne K.J."/>
            <person name="Tettelin H."/>
            <person name="Glass J.I."/>
            <person name="Rusch D."/>
            <person name="Podicherti R."/>
            <person name="Tsui H.-C.T."/>
            <person name="Winkler M.E."/>
        </authorList>
    </citation>
    <scope>NUCLEOTIDE SEQUENCE</scope>
</reference>
<dbReference type="InterPro" id="IPR003784">
    <property type="entry name" value="BioY"/>
</dbReference>
<feature type="transmembrane region" description="Helical" evidence="1">
    <location>
        <begin position="46"/>
        <end position="68"/>
    </location>
</feature>
<feature type="transmembrane region" description="Helical" evidence="1">
    <location>
        <begin position="122"/>
        <end position="141"/>
    </location>
</feature>
<gene>
    <name evidence="2" type="ORF">METZ01_LOCUS36160</name>
</gene>
<evidence type="ECO:0000313" key="2">
    <source>
        <dbReference type="EMBL" id="SUZ83306.1"/>
    </source>
</evidence>
<protein>
    <recommendedName>
        <fullName evidence="3">Biotin transporter</fullName>
    </recommendedName>
</protein>
<feature type="transmembrane region" description="Helical" evidence="1">
    <location>
        <begin position="153"/>
        <end position="172"/>
    </location>
</feature>
<keyword evidence="1" id="KW-1133">Transmembrane helix</keyword>
<dbReference type="PANTHER" id="PTHR34295:SF1">
    <property type="entry name" value="BIOTIN TRANSPORTER BIOY"/>
    <property type="match status" value="1"/>
</dbReference>